<comment type="similarity">
    <text evidence="2 6">Belongs to the SURF1 family.</text>
</comment>
<evidence type="ECO:0000256" key="4">
    <source>
        <dbReference type="ARBA" id="ARBA00022989"/>
    </source>
</evidence>
<dbReference type="InterPro" id="IPR045214">
    <property type="entry name" value="Surf1/Surf4"/>
</dbReference>
<evidence type="ECO:0000313" key="9">
    <source>
        <dbReference type="Proteomes" id="UP000033448"/>
    </source>
</evidence>
<evidence type="ECO:0000256" key="3">
    <source>
        <dbReference type="ARBA" id="ARBA00022692"/>
    </source>
</evidence>
<protein>
    <recommendedName>
        <fullName evidence="6">SURF1-like protein</fullName>
    </recommendedName>
</protein>
<name>A0A0F0KEZ2_9MICO</name>
<feature type="region of interest" description="Disordered" evidence="7">
    <location>
        <begin position="147"/>
        <end position="166"/>
    </location>
</feature>
<evidence type="ECO:0000256" key="6">
    <source>
        <dbReference type="RuleBase" id="RU363076"/>
    </source>
</evidence>
<feature type="region of interest" description="Disordered" evidence="7">
    <location>
        <begin position="245"/>
        <end position="276"/>
    </location>
</feature>
<evidence type="ECO:0000256" key="2">
    <source>
        <dbReference type="ARBA" id="ARBA00007165"/>
    </source>
</evidence>
<keyword evidence="4 6" id="KW-1133">Transmembrane helix</keyword>
<feature type="transmembrane region" description="Helical" evidence="6">
    <location>
        <begin position="12"/>
        <end position="31"/>
    </location>
</feature>
<dbReference type="AlphaFoldDB" id="A0A0F0KEZ2"/>
<dbReference type="InterPro" id="IPR002994">
    <property type="entry name" value="Surf1/Shy1"/>
</dbReference>
<dbReference type="EMBL" id="JYIT01000085">
    <property type="protein sequence ID" value="KJL18989.1"/>
    <property type="molecule type" value="Genomic_DNA"/>
</dbReference>
<feature type="transmembrane region" description="Helical" evidence="6">
    <location>
        <begin position="214"/>
        <end position="236"/>
    </location>
</feature>
<dbReference type="PANTHER" id="PTHR23427:SF2">
    <property type="entry name" value="SURFEIT LOCUS PROTEIN 1"/>
    <property type="match status" value="1"/>
</dbReference>
<dbReference type="PATRIC" id="fig|582680.7.peg.3518"/>
<dbReference type="Pfam" id="PF02104">
    <property type="entry name" value="SURF1"/>
    <property type="match status" value="1"/>
</dbReference>
<evidence type="ECO:0000256" key="1">
    <source>
        <dbReference type="ARBA" id="ARBA00004370"/>
    </source>
</evidence>
<organism evidence="8 9">
    <name type="scientific">Microbacterium azadirachtae</name>
    <dbReference type="NCBI Taxonomy" id="582680"/>
    <lineage>
        <taxon>Bacteria</taxon>
        <taxon>Bacillati</taxon>
        <taxon>Actinomycetota</taxon>
        <taxon>Actinomycetes</taxon>
        <taxon>Micrococcales</taxon>
        <taxon>Microbacteriaceae</taxon>
        <taxon>Microbacterium</taxon>
    </lineage>
</organism>
<dbReference type="PROSITE" id="PS50895">
    <property type="entry name" value="SURF1"/>
    <property type="match status" value="1"/>
</dbReference>
<evidence type="ECO:0000313" key="8">
    <source>
        <dbReference type="EMBL" id="KJL18989.1"/>
    </source>
</evidence>
<keyword evidence="6" id="KW-1003">Cell membrane</keyword>
<comment type="caution">
    <text evidence="8">The sequence shown here is derived from an EMBL/GenBank/DDBJ whole genome shotgun (WGS) entry which is preliminary data.</text>
</comment>
<gene>
    <name evidence="8" type="ORF">RL72_03462</name>
</gene>
<sequence>MMRQRLLRWSAYLAVAIVFAVVCAYLSNWQFSRNDGRQTQLELVQRNYDAKPVALDDLLPAGATLPQSAQWHPVTLHGRYEPDDSLLVRNRPHGGTSAFEVLVPFRTDGGRVFIVNRGWVVAGEGSDVPTSIPAPPAGETTVVARLRPNEPLPPSGRGAPSGQVPSINLPLVADKIDGGSAVDTGAYGELVSESPAPSSRPHAFDAPSDDPGPFLSYAIQWILFAIMGFIFIGYVIRTEVVKHRDEAAGRAPRQPRRRRDRDMDDEDALLDAVESR</sequence>
<dbReference type="PANTHER" id="PTHR23427">
    <property type="entry name" value="SURFEIT LOCUS PROTEIN"/>
    <property type="match status" value="1"/>
</dbReference>
<keyword evidence="3 6" id="KW-0812">Transmembrane</keyword>
<comment type="subcellular location">
    <subcellularLocation>
        <location evidence="6">Cell membrane</location>
        <topology evidence="6">Multi-pass membrane protein</topology>
    </subcellularLocation>
    <subcellularLocation>
        <location evidence="1">Membrane</location>
    </subcellularLocation>
</comment>
<reference evidence="8 9" key="1">
    <citation type="submission" date="2015-02" db="EMBL/GenBank/DDBJ databases">
        <title>Draft genome sequences of ten Microbacterium spp. with emphasis on heavy metal contaminated environments.</title>
        <authorList>
            <person name="Corretto E."/>
        </authorList>
    </citation>
    <scope>NUCLEOTIDE SEQUENCE [LARGE SCALE GENOMIC DNA]</scope>
    <source>
        <strain evidence="8 9">DSM 23848</strain>
    </source>
</reference>
<dbReference type="Proteomes" id="UP000033448">
    <property type="component" value="Unassembled WGS sequence"/>
</dbReference>
<proteinExistence type="inferred from homology"/>
<dbReference type="OrthoDB" id="9807214at2"/>
<keyword evidence="5 6" id="KW-0472">Membrane</keyword>
<accession>A0A0F0KEZ2</accession>
<dbReference type="GO" id="GO:0005886">
    <property type="term" value="C:plasma membrane"/>
    <property type="evidence" value="ECO:0007669"/>
    <property type="project" value="UniProtKB-SubCell"/>
</dbReference>
<dbReference type="RefSeq" id="WP_045252080.1">
    <property type="nucleotide sequence ID" value="NZ_CP099706.1"/>
</dbReference>
<keyword evidence="9" id="KW-1185">Reference proteome</keyword>
<dbReference type="CDD" id="cd06662">
    <property type="entry name" value="SURF1"/>
    <property type="match status" value="1"/>
</dbReference>
<evidence type="ECO:0000256" key="7">
    <source>
        <dbReference type="SAM" id="MobiDB-lite"/>
    </source>
</evidence>
<evidence type="ECO:0000256" key="5">
    <source>
        <dbReference type="ARBA" id="ARBA00023136"/>
    </source>
</evidence>